<evidence type="ECO:0000313" key="3">
    <source>
        <dbReference type="Proteomes" id="UP000683925"/>
    </source>
</evidence>
<dbReference type="PROSITE" id="PS50082">
    <property type="entry name" value="WD_REPEATS_2"/>
    <property type="match status" value="2"/>
</dbReference>
<keyword evidence="1" id="KW-0853">WD repeat</keyword>
<dbReference type="SMART" id="SM00320">
    <property type="entry name" value="WD40"/>
    <property type="match status" value="4"/>
</dbReference>
<feature type="repeat" description="WD" evidence="1">
    <location>
        <begin position="261"/>
        <end position="293"/>
    </location>
</feature>
<dbReference type="GO" id="GO:0097361">
    <property type="term" value="C:cytosolic [4Fe-4S] assembly targeting complex"/>
    <property type="evidence" value="ECO:0007669"/>
    <property type="project" value="TreeGrafter"/>
</dbReference>
<sequence length="533" mass="62095">MSTLINSTMIENDFDLQCSKKHKLPIQMVVLDSKLTNNERLLCSDCLENFESNGKMVGLTKVLQIIDDKYSKLIQQNLNLTSSTIEQIEMIQGSLFEIKSNFNQTIDQLIGNSEEWIKFLYQEGQKTYTYSFFEELELLIQNQQREDLNQQILKEIQYINLSWITKIIHKVQQFNQNSKTQIKNLRQQIISLVTNYQTKEIKQNKQDGPINLKLINNTSYQSDDCFAISFNNIGSLMISGCGKFIKLWEFQNGNTNEVLKLKGHNDTIRCLSFTHSNNSFISGSGDCSIRCWKQLNFKSWKSSEPYNDHTDQIECILLSKDDTQLISSSQDKSIKIWSFDINKNEMKLQQTLNESKHCLNSISLNFSETILVSCGDQNEIIVWGKTKLNYWEYLNTITQSYNEYGTKVCFLKDDQFIWISGDILSGNQARIFQFQGGKFIENTSQTIELENDNECYDLNLFPIVHNKEQNIILIRHKFNIYLLREQNDGSYKIVQKVKQLSNSTQGSMTKDAKYLTFWDSNQKIYTTYEIESK</sequence>
<dbReference type="OrthoDB" id="292605at2759"/>
<gene>
    <name evidence="2" type="ORF">POCTA_138.1.T0280335</name>
</gene>
<feature type="repeat" description="WD" evidence="1">
    <location>
        <begin position="306"/>
        <end position="347"/>
    </location>
</feature>
<dbReference type="InterPro" id="IPR001680">
    <property type="entry name" value="WD40_rpt"/>
</dbReference>
<dbReference type="EMBL" id="CAJJDP010000028">
    <property type="protein sequence ID" value="CAD8154051.1"/>
    <property type="molecule type" value="Genomic_DNA"/>
</dbReference>
<reference evidence="2" key="1">
    <citation type="submission" date="2021-01" db="EMBL/GenBank/DDBJ databases">
        <authorList>
            <consortium name="Genoscope - CEA"/>
            <person name="William W."/>
        </authorList>
    </citation>
    <scope>NUCLEOTIDE SEQUENCE</scope>
</reference>
<dbReference type="GO" id="GO:0016226">
    <property type="term" value="P:iron-sulfur cluster assembly"/>
    <property type="evidence" value="ECO:0007669"/>
    <property type="project" value="TreeGrafter"/>
</dbReference>
<evidence type="ECO:0000313" key="2">
    <source>
        <dbReference type="EMBL" id="CAD8154051.1"/>
    </source>
</evidence>
<name>A0A8S1TIS6_PAROT</name>
<protein>
    <submittedName>
        <fullName evidence="2">Uncharacterized protein</fullName>
    </submittedName>
</protein>
<dbReference type="OMA" id="EYGTKVC"/>
<dbReference type="PROSITE" id="PS50294">
    <property type="entry name" value="WD_REPEATS_REGION"/>
    <property type="match status" value="2"/>
</dbReference>
<evidence type="ECO:0000256" key="1">
    <source>
        <dbReference type="PROSITE-ProRule" id="PRU00221"/>
    </source>
</evidence>
<dbReference type="AlphaFoldDB" id="A0A8S1TIS6"/>
<organism evidence="2 3">
    <name type="scientific">Paramecium octaurelia</name>
    <dbReference type="NCBI Taxonomy" id="43137"/>
    <lineage>
        <taxon>Eukaryota</taxon>
        <taxon>Sar</taxon>
        <taxon>Alveolata</taxon>
        <taxon>Ciliophora</taxon>
        <taxon>Intramacronucleata</taxon>
        <taxon>Oligohymenophorea</taxon>
        <taxon>Peniculida</taxon>
        <taxon>Parameciidae</taxon>
        <taxon>Paramecium</taxon>
    </lineage>
</organism>
<accession>A0A8S1TIS6</accession>
<dbReference type="Pfam" id="PF00400">
    <property type="entry name" value="WD40"/>
    <property type="match status" value="2"/>
</dbReference>
<dbReference type="PANTHER" id="PTHR19920:SF0">
    <property type="entry name" value="CYTOSOLIC IRON-SULFUR PROTEIN ASSEMBLY PROTEIN CIAO1-RELATED"/>
    <property type="match status" value="1"/>
</dbReference>
<dbReference type="PANTHER" id="PTHR19920">
    <property type="entry name" value="WD40 PROTEIN CIAO1"/>
    <property type="match status" value="1"/>
</dbReference>
<keyword evidence="3" id="KW-1185">Reference proteome</keyword>
<dbReference type="Proteomes" id="UP000683925">
    <property type="component" value="Unassembled WGS sequence"/>
</dbReference>
<comment type="caution">
    <text evidence="2">The sequence shown here is derived from an EMBL/GenBank/DDBJ whole genome shotgun (WGS) entry which is preliminary data.</text>
</comment>
<proteinExistence type="predicted"/>